<dbReference type="EMBL" id="JAAOAV010000134">
    <property type="protein sequence ID" value="KAF5595576.1"/>
    <property type="molecule type" value="Genomic_DNA"/>
</dbReference>
<dbReference type="PANTHER" id="PTHR45588">
    <property type="entry name" value="TPR DOMAIN-CONTAINING PROTEIN"/>
    <property type="match status" value="1"/>
</dbReference>
<dbReference type="Gene3D" id="1.25.40.10">
    <property type="entry name" value="Tetratricopeptide repeat domain"/>
    <property type="match status" value="1"/>
</dbReference>
<organism evidence="1 2">
    <name type="scientific">Gibberella subglutinans</name>
    <name type="common">Fusarium subglutinans</name>
    <dbReference type="NCBI Taxonomy" id="42677"/>
    <lineage>
        <taxon>Eukaryota</taxon>
        <taxon>Fungi</taxon>
        <taxon>Dikarya</taxon>
        <taxon>Ascomycota</taxon>
        <taxon>Pezizomycotina</taxon>
        <taxon>Sordariomycetes</taxon>
        <taxon>Hypocreomycetidae</taxon>
        <taxon>Hypocreales</taxon>
        <taxon>Nectriaceae</taxon>
        <taxon>Fusarium</taxon>
        <taxon>Fusarium fujikuroi species complex</taxon>
    </lineage>
</organism>
<dbReference type="CDD" id="cd12148">
    <property type="entry name" value="fungal_TF_MHR"/>
    <property type="match status" value="1"/>
</dbReference>
<accession>A0A8H5UQE1</accession>
<dbReference type="SUPFAM" id="SSF48452">
    <property type="entry name" value="TPR-like"/>
    <property type="match status" value="1"/>
</dbReference>
<proteinExistence type="predicted"/>
<sequence>MGPSQSTHKSDDSLGQEFILPPFTRDVTTTKPEAKRWVQDGIVWCYAFNHAEGERCFERAIEIDPECCLAYWGLAFALGPNYNKPWKAFDRNDLKHTTLKGLEACKNAESLASKASPVERALAGAIRHRYPKDENDTNHARSWNSAYAEAMRPVYEEFKDDLDIATLYTDALMNLTPWALWDVRTGKPAPGSEVLEIQQVLERGIAQEGGYEHIGLLHAYIHVTEMSTEPEKGLVAAEHLRRLANEAGHLAHMPSHLDILIGDYRRAISANAKAVMADEKFVSLRGGGDFYTIYRMHDYHSLIYAAMFAGQYGVSIKAVNQMEVAIPDQDLRIESPPMADWLETFRSVRPHILIRFGKWEEIIDMPLPTDQELLCVTTATIHYAKGVAYAALGNVEESAKQRELFIAAKARVPPTRTQYPNKCLDVLAVAEAMLDGELEYRRGNIELAFEHLQKSIDLDDGLRYAEPWAWMQPARHAYAALLMEQGRIEEAAEVYRTDLGLNNKLFRARHHPNNVWALHGYHECAVKLGLDGEARIVKQQLKTAMAFVDVPIESSCYCRRDVENPLTAQQVHHQELPNPDSPQTALQDQNIARLFHSYTSNISEWYDLSDSACSFGLEVPSIALDEPLLFCAVIALSSMHACKTSAPSFRKVAEFYHHRCVQFLIALDAGDELIGRGVALAATCLLRSYEILDGDVDPNMHLRGAYSMASLHDVLSGIPQAGLLGAGFWNYLREDITFSLFEECPLKMDLESTPLTIQHTSDQDYLNSITLILGKIINMSFRQDTDGLQWDYIMEDLKRWRDSCPPHMKPYSRLQGDIITSHLLPAIWFLQPCHAAILHYYLVAMTIVCIYTSPKSLEDLGGLQLPQLEAQSKEQFLENFALEICGIAFTAKVPSVLVFIMFRTQRLSSALAKHARTFATMTQPPRVGVVRPSAQELKNRTLDSRNLEKAVRHMHRDGLVVVEDVVPHEDIDILNEKMIEDAHTLQARGDKGPFNYNKGNIQQDAPPVSEYFSPSIFTNPIATQITTAMMGPRPKWTFCSANSAMATLPGGTPQRQPVHSDADFAHPDHPFALVVNIPLVTTKPENGSTEIWLGTHNGFGLDAQEGAHGERASGRIREELLRKRQKISPPLQPVIKKGSIVVRDLRLWHAGMPNTTQQTRVMLAMIHFAPWFRNRMRLELGEDIKPILEGLEKEGKLGLDVPVDWASREAVLEGYLNRGFGNSYDFSQEA</sequence>
<dbReference type="RefSeq" id="XP_036535405.1">
    <property type="nucleotide sequence ID" value="XM_036687563.1"/>
</dbReference>
<dbReference type="SUPFAM" id="SSF51197">
    <property type="entry name" value="Clavaminate synthase-like"/>
    <property type="match status" value="1"/>
</dbReference>
<name>A0A8H5UQE1_GIBSU</name>
<comment type="caution">
    <text evidence="1">The sequence shown here is derived from an EMBL/GenBank/DDBJ whole genome shotgun (WGS) entry which is preliminary data.</text>
</comment>
<dbReference type="PANTHER" id="PTHR45588:SF1">
    <property type="entry name" value="WW DOMAIN-CONTAINING PROTEIN"/>
    <property type="match status" value="1"/>
</dbReference>
<dbReference type="Proteomes" id="UP000547976">
    <property type="component" value="Unassembled WGS sequence"/>
</dbReference>
<dbReference type="AlphaFoldDB" id="A0A8H5UQE1"/>
<dbReference type="Gene3D" id="2.60.120.620">
    <property type="entry name" value="q2cbj1_9rhob like domain"/>
    <property type="match status" value="1"/>
</dbReference>
<keyword evidence="2" id="KW-1185">Reference proteome</keyword>
<dbReference type="InterPro" id="IPR011990">
    <property type="entry name" value="TPR-like_helical_dom_sf"/>
</dbReference>
<evidence type="ECO:0000313" key="1">
    <source>
        <dbReference type="EMBL" id="KAF5595576.1"/>
    </source>
</evidence>
<protein>
    <submittedName>
        <fullName evidence="1">TPR domain protein</fullName>
    </submittedName>
</protein>
<gene>
    <name evidence="1" type="ORF">FSUBG_9088</name>
</gene>
<dbReference type="Pfam" id="PF05721">
    <property type="entry name" value="PhyH"/>
    <property type="match status" value="1"/>
</dbReference>
<reference evidence="1 2" key="1">
    <citation type="submission" date="2020-05" db="EMBL/GenBank/DDBJ databases">
        <title>Identification and distribution of gene clusters putatively required for synthesis of sphingolipid metabolism inhibitors in phylogenetically diverse species of the filamentous fungus Fusarium.</title>
        <authorList>
            <person name="Kim H.-S."/>
            <person name="Busman M."/>
            <person name="Brown D.W."/>
            <person name="Divon H."/>
            <person name="Uhlig S."/>
            <person name="Proctor R.H."/>
        </authorList>
    </citation>
    <scope>NUCLEOTIDE SEQUENCE [LARGE SCALE GENOMIC DNA]</scope>
    <source>
        <strain evidence="1 2">NRRL 66333</strain>
    </source>
</reference>
<evidence type="ECO:0000313" key="2">
    <source>
        <dbReference type="Proteomes" id="UP000547976"/>
    </source>
</evidence>
<dbReference type="InterPro" id="IPR008775">
    <property type="entry name" value="Phytyl_CoA_dOase-like"/>
</dbReference>
<dbReference type="OrthoDB" id="414774at2759"/>
<dbReference type="GeneID" id="59322281"/>